<dbReference type="Pfam" id="PF01370">
    <property type="entry name" value="Epimerase"/>
    <property type="match status" value="1"/>
</dbReference>
<dbReference type="EMBL" id="RSCL01000028">
    <property type="protein sequence ID" value="RUS98684.1"/>
    <property type="molecule type" value="Genomic_DNA"/>
</dbReference>
<comment type="caution">
    <text evidence="2">The sequence shown here is derived from an EMBL/GenBank/DDBJ whole genome shotgun (WGS) entry which is preliminary data.</text>
</comment>
<reference evidence="2" key="2">
    <citation type="journal article" date="2019" name="Genome Biol. Evol.">
        <title>Day and night: Metabolic profiles and evolutionary relationships of six axenic non-marine cyanobacteria.</title>
        <authorList>
            <person name="Will S.E."/>
            <person name="Henke P."/>
            <person name="Boedeker C."/>
            <person name="Huang S."/>
            <person name="Brinkmann H."/>
            <person name="Rohde M."/>
            <person name="Jarek M."/>
            <person name="Friedl T."/>
            <person name="Seufert S."/>
            <person name="Schumacher M."/>
            <person name="Overmann J."/>
            <person name="Neumann-Schaal M."/>
            <person name="Petersen J."/>
        </authorList>
    </citation>
    <scope>NUCLEOTIDE SEQUENCE [LARGE SCALE GENOMIC DNA]</scope>
    <source>
        <strain evidence="2">PCC 7102</strain>
    </source>
</reference>
<dbReference type="PANTHER" id="PTHR43245:SF51">
    <property type="entry name" value="SHORT CHAIN DEHYDROGENASE_REDUCTASE FAMILY 42E, MEMBER 2"/>
    <property type="match status" value="1"/>
</dbReference>
<reference evidence="2" key="1">
    <citation type="submission" date="2018-12" db="EMBL/GenBank/DDBJ databases">
        <authorList>
            <person name="Will S."/>
            <person name="Neumann-Schaal M."/>
            <person name="Henke P."/>
        </authorList>
    </citation>
    <scope>NUCLEOTIDE SEQUENCE</scope>
    <source>
        <strain evidence="2">PCC 7102</strain>
    </source>
</reference>
<dbReference type="InterPro" id="IPR050177">
    <property type="entry name" value="Lipid_A_modif_metabolic_enz"/>
</dbReference>
<proteinExistence type="predicted"/>
<dbReference type="RefSeq" id="WP_233787426.1">
    <property type="nucleotide sequence ID" value="NZ_RSCL01000028.1"/>
</dbReference>
<dbReference type="PANTHER" id="PTHR43245">
    <property type="entry name" value="BIFUNCTIONAL POLYMYXIN RESISTANCE PROTEIN ARNA"/>
    <property type="match status" value="1"/>
</dbReference>
<keyword evidence="3" id="KW-1185">Reference proteome</keyword>
<dbReference type="Proteomes" id="UP000271624">
    <property type="component" value="Unassembled WGS sequence"/>
</dbReference>
<dbReference type="AlphaFoldDB" id="A0A3S1C1Q1"/>
<evidence type="ECO:0000313" key="3">
    <source>
        <dbReference type="Proteomes" id="UP000271624"/>
    </source>
</evidence>
<evidence type="ECO:0000313" key="2">
    <source>
        <dbReference type="EMBL" id="RUS98684.1"/>
    </source>
</evidence>
<evidence type="ECO:0000259" key="1">
    <source>
        <dbReference type="Pfam" id="PF01370"/>
    </source>
</evidence>
<feature type="domain" description="NAD-dependent epimerase/dehydratase" evidence="1">
    <location>
        <begin position="4"/>
        <end position="227"/>
    </location>
</feature>
<accession>A0A3S1C1Q1</accession>
<gene>
    <name evidence="2" type="ORF">DSM106972_080700</name>
</gene>
<protein>
    <submittedName>
        <fullName evidence="2">3-beta hydroxysteroid dehydrogenase</fullName>
    </submittedName>
</protein>
<dbReference type="Gene3D" id="3.40.50.720">
    <property type="entry name" value="NAD(P)-binding Rossmann-like Domain"/>
    <property type="match status" value="1"/>
</dbReference>
<sequence length="336" mass="37658">MMKILVTGGTGFLGRRLAERLNSVNSSVEVTVLGRNREVGRQLETQGIKFSAADIRDADAVLAACKRQEYVFHCAALSSTWGKYKDFYNINVVGTRNVIRGCEIYEIQRLINVSTSSIYFNYSPRVNLTETSVVSPINTYALTKLMAENLINKVFHRGLSVITIRPSAIFGYSDTILSRLVGASQKGIPLINDGKALIDMTYIDNVVDALLLCQTAPKTLSGKIFNISNNQPISLINLLKRLSEKMGYELKLRPVPYLLADKVAQALEFVSNRVLFGKKPILTRYELLVMAFSQTLDITPAIEELNYQPRISLEEGLDIFCQNFQFKHENNLNSKT</sequence>
<organism evidence="2 3">
    <name type="scientific">Dulcicalothrix desertica PCC 7102</name>
    <dbReference type="NCBI Taxonomy" id="232991"/>
    <lineage>
        <taxon>Bacteria</taxon>
        <taxon>Bacillati</taxon>
        <taxon>Cyanobacteriota</taxon>
        <taxon>Cyanophyceae</taxon>
        <taxon>Nostocales</taxon>
        <taxon>Calotrichaceae</taxon>
        <taxon>Dulcicalothrix</taxon>
    </lineage>
</organism>
<dbReference type="InterPro" id="IPR001509">
    <property type="entry name" value="Epimerase_deHydtase"/>
</dbReference>
<dbReference type="InterPro" id="IPR036291">
    <property type="entry name" value="NAD(P)-bd_dom_sf"/>
</dbReference>
<name>A0A3S1C1Q1_9CYAN</name>
<dbReference type="SUPFAM" id="SSF51735">
    <property type="entry name" value="NAD(P)-binding Rossmann-fold domains"/>
    <property type="match status" value="1"/>
</dbReference>